<dbReference type="PANTHER" id="PTHR35861">
    <property type="match status" value="1"/>
</dbReference>
<dbReference type="Pfam" id="PF17482">
    <property type="entry name" value="Phage_sheath_1C"/>
    <property type="match status" value="1"/>
</dbReference>
<evidence type="ECO:0000313" key="5">
    <source>
        <dbReference type="Proteomes" id="UP001597229"/>
    </source>
</evidence>
<dbReference type="InterPro" id="IPR035089">
    <property type="entry name" value="Phage_sheath_subtilisin"/>
</dbReference>
<evidence type="ECO:0000259" key="2">
    <source>
        <dbReference type="Pfam" id="PF04984"/>
    </source>
</evidence>
<feature type="domain" description="Tail sheath protein C-terminal" evidence="3">
    <location>
        <begin position="508"/>
        <end position="613"/>
    </location>
</feature>
<evidence type="ECO:0000313" key="4">
    <source>
        <dbReference type="EMBL" id="MFD1248408.1"/>
    </source>
</evidence>
<dbReference type="PANTHER" id="PTHR35861:SF1">
    <property type="entry name" value="PHAGE TAIL SHEATH PROTEIN"/>
    <property type="match status" value="1"/>
</dbReference>
<evidence type="ECO:0000259" key="3">
    <source>
        <dbReference type="Pfam" id="PF17482"/>
    </source>
</evidence>
<organism evidence="4 5">
    <name type="scientific">Nocardioides ginsengisoli</name>
    <dbReference type="NCBI Taxonomy" id="363868"/>
    <lineage>
        <taxon>Bacteria</taxon>
        <taxon>Bacillati</taxon>
        <taxon>Actinomycetota</taxon>
        <taxon>Actinomycetes</taxon>
        <taxon>Propionibacteriales</taxon>
        <taxon>Nocardioidaceae</taxon>
        <taxon>Nocardioides</taxon>
    </lineage>
</organism>
<name>A0ABW3W1Q9_9ACTN</name>
<dbReference type="RefSeq" id="WP_367917922.1">
    <property type="nucleotide sequence ID" value="NZ_BAABAC010000006.1"/>
</dbReference>
<protein>
    <submittedName>
        <fullName evidence="4">Phage tail sheath family protein</fullName>
    </submittedName>
</protein>
<proteinExistence type="inferred from homology"/>
<dbReference type="InterPro" id="IPR020287">
    <property type="entry name" value="Tail_sheath_C"/>
</dbReference>
<dbReference type="Gene3D" id="3.40.50.11780">
    <property type="match status" value="2"/>
</dbReference>
<sequence>MPEYLAPGVYVEEVSFRSKSIEGVPTSTTGYAGMTAYGPVQFTGGPSATEPRLITSFTEFERVYGGLDPVLVDDGGVPTERDAFVAHAARAFFLNGGSRLYITRVFVPGATDGIARLDLTFGGGDSASWQARWPGRYGNVLLTVLPVRKGNSCYDHTVSPGFGPQARGLRHGAVVEITAPGGTPPAAGAPLVPAQLAVVDVDRTTVDANGLPLQRFVDVNGNPVAVASHSTVKEVVLQVRIGAADGRLDVYDELACHPAQRRWIGRVMEQSDPEDENCVLWLKTAAPDTVGRAVALMLALVTPAEGSRLAQGTDGAIAQPDDLLGLPADPDHAEVKATGLEALGEVDDIAIVALPDGGTYDDLTRCEQAADRLIGHAERMRYRIAVVDAPAGSSMTEVREFRGKFDSTRAAIYHPWIEILDPSPGAGQGAPPRRMMLPPSGFVTGIYARSDVTRGVYKAPANEVVLGLTRFEANINRARNDVLNPEGINALRFFEGRGSRVWGARTMSSDPEWRYVNVRRLFIYLEHSIDKAMQWAVFEPNNDRLWANIRQTVEDFLYVQWLNGALLGATPEEAYFVRCDRTTMTQNDLDNGRLICLIGVAPTRPAEFVVFRIGQWTADARA</sequence>
<comment type="similarity">
    <text evidence="1">Belongs to the myoviridae tail sheath protein family.</text>
</comment>
<accession>A0ABW3W1Q9</accession>
<dbReference type="EMBL" id="JBHTLX010000016">
    <property type="protein sequence ID" value="MFD1248408.1"/>
    <property type="molecule type" value="Genomic_DNA"/>
</dbReference>
<dbReference type="Pfam" id="PF04984">
    <property type="entry name" value="Phage_sheath_1"/>
    <property type="match status" value="1"/>
</dbReference>
<feature type="domain" description="Tail sheath protein subtilisin-like" evidence="2">
    <location>
        <begin position="340"/>
        <end position="507"/>
    </location>
</feature>
<dbReference type="InterPro" id="IPR052042">
    <property type="entry name" value="Tail_sheath_structural"/>
</dbReference>
<gene>
    <name evidence="4" type="ORF">ACFQ3F_11485</name>
</gene>
<keyword evidence="5" id="KW-1185">Reference proteome</keyword>
<reference evidence="5" key="1">
    <citation type="journal article" date="2019" name="Int. J. Syst. Evol. Microbiol.">
        <title>The Global Catalogue of Microorganisms (GCM) 10K type strain sequencing project: providing services to taxonomists for standard genome sequencing and annotation.</title>
        <authorList>
            <consortium name="The Broad Institute Genomics Platform"/>
            <consortium name="The Broad Institute Genome Sequencing Center for Infectious Disease"/>
            <person name="Wu L."/>
            <person name="Ma J."/>
        </authorList>
    </citation>
    <scope>NUCLEOTIDE SEQUENCE [LARGE SCALE GENOMIC DNA]</scope>
    <source>
        <strain evidence="5">CCUG 52478</strain>
    </source>
</reference>
<evidence type="ECO:0000256" key="1">
    <source>
        <dbReference type="ARBA" id="ARBA00008005"/>
    </source>
</evidence>
<comment type="caution">
    <text evidence="4">The sequence shown here is derived from an EMBL/GenBank/DDBJ whole genome shotgun (WGS) entry which is preliminary data.</text>
</comment>
<dbReference type="Proteomes" id="UP001597229">
    <property type="component" value="Unassembled WGS sequence"/>
</dbReference>